<keyword evidence="1" id="KW-1133">Transmembrane helix</keyword>
<name>A0A0S4WJN6_RALSL</name>
<organism evidence="2">
    <name type="scientific">Ralstonia solanacearum</name>
    <name type="common">Pseudomonas solanacearum</name>
    <dbReference type="NCBI Taxonomy" id="305"/>
    <lineage>
        <taxon>Bacteria</taxon>
        <taxon>Pseudomonadati</taxon>
        <taxon>Pseudomonadota</taxon>
        <taxon>Betaproteobacteria</taxon>
        <taxon>Burkholderiales</taxon>
        <taxon>Burkholderiaceae</taxon>
        <taxon>Ralstonia</taxon>
        <taxon>Ralstonia solanacearum species complex</taxon>
    </lineage>
</organism>
<sequence length="238" mass="26901">MHFIKKTWSDPVWSKVIAQGLIFIFGSALVSAGYFVWGNISSVISVPVWIVVLAISLFFLVTIAPPLIQSKKAGIQPPASQEQTKKIPLDGNSATFDSHKDGDYVEERLGKLHGKLDKPLPENHVLWIVRRWKTKPKLFYPVKRADILLARGSRECEWEAHDCFIGGTPGKQDGRILELWATGPDGQILMNTWDNMNSKYCKLMNETKQDWSDDKLIPAIEATTQDMHLLCSISLKRK</sequence>
<gene>
    <name evidence="2" type="ORF">TO10_v1_800019</name>
</gene>
<protein>
    <submittedName>
        <fullName evidence="2">Uncharacterized protein</fullName>
    </submittedName>
</protein>
<feature type="transmembrane region" description="Helical" evidence="1">
    <location>
        <begin position="43"/>
        <end position="64"/>
    </location>
</feature>
<accession>A0A0S4WJN6</accession>
<dbReference type="AlphaFoldDB" id="A0A0S4WJN6"/>
<reference evidence="2" key="1">
    <citation type="submission" date="2015-10" db="EMBL/GenBank/DDBJ databases">
        <authorList>
            <person name="Gilbert D.G."/>
        </authorList>
    </citation>
    <scope>NUCLEOTIDE SEQUENCE</scope>
    <source>
        <strain evidence="2">Phyl III-seqv23</strain>
    </source>
</reference>
<keyword evidence="1" id="KW-0472">Membrane</keyword>
<keyword evidence="1" id="KW-0812">Transmembrane</keyword>
<evidence type="ECO:0000256" key="1">
    <source>
        <dbReference type="SAM" id="Phobius"/>
    </source>
</evidence>
<feature type="transmembrane region" description="Helical" evidence="1">
    <location>
        <begin position="12"/>
        <end position="37"/>
    </location>
</feature>
<evidence type="ECO:0000313" key="2">
    <source>
        <dbReference type="EMBL" id="CUV47030.1"/>
    </source>
</evidence>
<proteinExistence type="predicted"/>
<dbReference type="EMBL" id="LN899827">
    <property type="protein sequence ID" value="CUV47030.1"/>
    <property type="molecule type" value="Genomic_DNA"/>
</dbReference>